<keyword evidence="1" id="KW-0732">Signal</keyword>
<dbReference type="Proteomes" id="UP000092743">
    <property type="component" value="Plasmid p120510"/>
</dbReference>
<feature type="domain" description="ADP ribosyltransferase" evidence="2">
    <location>
        <begin position="170"/>
        <end position="377"/>
    </location>
</feature>
<dbReference type="GO" id="GO:0005576">
    <property type="term" value="C:extracellular region"/>
    <property type="evidence" value="ECO:0007669"/>
    <property type="project" value="InterPro"/>
</dbReference>
<keyword evidence="3" id="KW-0614">Plasmid</keyword>
<dbReference type="RefSeq" id="WP_065486636.1">
    <property type="nucleotide sequence ID" value="NZ_CP015353.1"/>
</dbReference>
<evidence type="ECO:0000256" key="1">
    <source>
        <dbReference type="SAM" id="SignalP"/>
    </source>
</evidence>
<dbReference type="EC" id="2.4.2.-" evidence="3"/>
<organism evidence="3 4">
    <name type="scientific">Bacillus thuringiensis</name>
    <dbReference type="NCBI Taxonomy" id="1428"/>
    <lineage>
        <taxon>Bacteria</taxon>
        <taxon>Bacillati</taxon>
        <taxon>Bacillota</taxon>
        <taxon>Bacilli</taxon>
        <taxon>Bacillales</taxon>
        <taxon>Bacillaceae</taxon>
        <taxon>Bacillus</taxon>
        <taxon>Bacillus cereus group</taxon>
    </lineage>
</organism>
<dbReference type="Gene3D" id="3.90.176.10">
    <property type="entry name" value="Toxin ADP-ribosyltransferase, Chain A, domain 1"/>
    <property type="match status" value="1"/>
</dbReference>
<proteinExistence type="predicted"/>
<dbReference type="EMBL" id="CP015353">
    <property type="protein sequence ID" value="ANS52026.1"/>
    <property type="molecule type" value="Genomic_DNA"/>
</dbReference>
<sequence length="382" mass="43720">MKKTKKLLPLSMIIASISLSSDTSVFAQQALCTTDSSTFQLPNVIGEEILNREKRSVHLKKKLKNRLHKKFRQPDDQFIAMAMERGASDDDILDTIVYGNKYYNAENNSIVFHLDTKGLAVTEGFDHNKQEYILQTIDSDVANPNSKWRKLKFTSNNEVLDFKMDAEDADIWGQFHFKGWIDQLTDVEKKVIKGYTGARYQDINNYLRNESEVNKPEKEKRPVVEPHKVPGEIASIDSALNKSYLPENMVVYRRVTDEQFSKESNTIRPQDTSHNFGKIVDREALHAIRQQFVDTTFVSANYMSTSIAQDQHPSYAKHPVLLRIFVPEGIHAGFIDNLSGYSQSELLIQRGYAFRYTSFDIETNQSGTEYIVANVVLEKSDN</sequence>
<dbReference type="AlphaFoldDB" id="A0A9W3SIH9"/>
<evidence type="ECO:0000259" key="2">
    <source>
        <dbReference type="Pfam" id="PF03496"/>
    </source>
</evidence>
<reference evidence="3 4" key="1">
    <citation type="submission" date="2016-04" db="EMBL/GenBank/DDBJ databases">
        <title>High quality genome of the nematocidal Bacillus thuringiensis MYBT18246.</title>
        <authorList>
            <person name="Hollensteiner J."/>
            <person name="Poehlein A."/>
            <person name="Sproeer C."/>
            <person name="Bunk B."/>
            <person name="Rosenstiel P."/>
            <person name="Schulenburg H."/>
            <person name="Liesegang H."/>
        </authorList>
    </citation>
    <scope>NUCLEOTIDE SEQUENCE [LARGE SCALE GENOMIC DNA]</scope>
    <source>
        <strain evidence="3 4">MYBT18246</strain>
        <plasmid evidence="3 4">p120510</plasmid>
    </source>
</reference>
<evidence type="ECO:0000313" key="4">
    <source>
        <dbReference type="Proteomes" id="UP000092743"/>
    </source>
</evidence>
<dbReference type="SUPFAM" id="SSF56399">
    <property type="entry name" value="ADP-ribosylation"/>
    <property type="match status" value="1"/>
</dbReference>
<accession>A0A9W3SIH9</accession>
<dbReference type="PROSITE" id="PS51996">
    <property type="entry name" value="TR_MART"/>
    <property type="match status" value="1"/>
</dbReference>
<feature type="signal peptide" evidence="1">
    <location>
        <begin position="1"/>
        <end position="27"/>
    </location>
</feature>
<dbReference type="Pfam" id="PF03496">
    <property type="entry name" value="ADPrib_exo_Tox"/>
    <property type="match status" value="1"/>
</dbReference>
<gene>
    <name evidence="3" type="ORF">BT246_67340</name>
</gene>
<geneLocation type="plasmid" evidence="3 4">
    <name>p120510</name>
</geneLocation>
<evidence type="ECO:0000313" key="3">
    <source>
        <dbReference type="EMBL" id="ANS52026.1"/>
    </source>
</evidence>
<feature type="chain" id="PRO_5040785844" evidence="1">
    <location>
        <begin position="28"/>
        <end position="382"/>
    </location>
</feature>
<dbReference type="InterPro" id="IPR003540">
    <property type="entry name" value="ADP-ribosyltransferase"/>
</dbReference>
<protein>
    <submittedName>
        <fullName evidence="3">ADP-ribosyltransferase certhrax</fullName>
        <ecNumber evidence="3">2.4.2.-</ecNumber>
    </submittedName>
</protein>
<keyword evidence="3" id="KW-0328">Glycosyltransferase</keyword>
<name>A0A9W3SIH9_BACTU</name>
<dbReference type="GO" id="GO:0016757">
    <property type="term" value="F:glycosyltransferase activity"/>
    <property type="evidence" value="ECO:0007669"/>
    <property type="project" value="UniProtKB-KW"/>
</dbReference>
<keyword evidence="3" id="KW-0808">Transferase</keyword>